<keyword evidence="3" id="KW-1185">Reference proteome</keyword>
<dbReference type="InterPro" id="IPR016918">
    <property type="entry name" value="UCP029394"/>
</dbReference>
<dbReference type="Gene3D" id="3.10.450.50">
    <property type="match status" value="1"/>
</dbReference>
<evidence type="ECO:0000313" key="3">
    <source>
        <dbReference type="Proteomes" id="UP000023785"/>
    </source>
</evidence>
<dbReference type="eggNOG" id="COG4460">
    <property type="taxonomic scope" value="Bacteria"/>
</dbReference>
<dbReference type="RefSeq" id="WP_023273937.1">
    <property type="nucleotide sequence ID" value="NZ_KI530736.1"/>
</dbReference>
<dbReference type="PATRIC" id="fig|1392540.3.peg.2246"/>
<dbReference type="InterPro" id="IPR032710">
    <property type="entry name" value="NTF2-like_dom_sf"/>
</dbReference>
<organism evidence="2 3">
    <name type="scientific">Acinetobacter nectaris CIP 110549</name>
    <dbReference type="NCBI Taxonomy" id="1392540"/>
    <lineage>
        <taxon>Bacteria</taxon>
        <taxon>Pseudomonadati</taxon>
        <taxon>Pseudomonadota</taxon>
        <taxon>Gammaproteobacteria</taxon>
        <taxon>Moraxellales</taxon>
        <taxon>Moraxellaceae</taxon>
        <taxon>Acinetobacter</taxon>
    </lineage>
</organism>
<dbReference type="OrthoDB" id="8912060at2"/>
<dbReference type="PIRSF" id="PIRSF029394">
    <property type="entry name" value="UCP029394"/>
    <property type="match status" value="1"/>
</dbReference>
<proteinExistence type="predicted"/>
<dbReference type="HOGENOM" id="CLU_127523_0_1_6"/>
<dbReference type="EMBL" id="AYER01000010">
    <property type="protein sequence ID" value="ESK37272.1"/>
    <property type="molecule type" value="Genomic_DNA"/>
</dbReference>
<dbReference type="STRING" id="1392540.P256_02327"/>
<sequence>MNIYFQEIVDAHQLIMQILSTPHRSEENYRQLIARFSDQFSMITTTGVLLDYEKIKSFFNTQFGSKQGLKIDILDMNIVSENENYIIVLYQEKQQIADGDPNFRFSTVIFKQVNNQIIWEYLHETLIHDF</sequence>
<dbReference type="Pfam" id="PF13474">
    <property type="entry name" value="SnoaL_3"/>
    <property type="match status" value="1"/>
</dbReference>
<comment type="caution">
    <text evidence="2">The sequence shown here is derived from an EMBL/GenBank/DDBJ whole genome shotgun (WGS) entry which is preliminary data.</text>
</comment>
<protein>
    <recommendedName>
        <fullName evidence="1">SnoaL-like domain-containing protein</fullName>
    </recommendedName>
</protein>
<feature type="domain" description="SnoaL-like" evidence="1">
    <location>
        <begin position="25"/>
        <end position="115"/>
    </location>
</feature>
<accession>V2TIJ0</accession>
<evidence type="ECO:0000259" key="1">
    <source>
        <dbReference type="Pfam" id="PF13474"/>
    </source>
</evidence>
<dbReference type="SUPFAM" id="SSF54427">
    <property type="entry name" value="NTF2-like"/>
    <property type="match status" value="1"/>
</dbReference>
<reference evidence="2 3" key="1">
    <citation type="submission" date="2013-10" db="EMBL/GenBank/DDBJ databases">
        <title>The Genome Sequence of Acinetobacter nectaris CIP 110549.</title>
        <authorList>
            <consortium name="The Broad Institute Genomics Platform"/>
            <consortium name="The Broad Institute Genome Sequencing Center for Infectious Disease"/>
            <person name="Cerqueira G."/>
            <person name="Feldgarden M."/>
            <person name="Courvalin P."/>
            <person name="Grillot-Courvalin C."/>
            <person name="Clermont D."/>
            <person name="Rocha E."/>
            <person name="Yoon E.-J."/>
            <person name="Nemec A."/>
            <person name="Young S.K."/>
            <person name="Zeng Q."/>
            <person name="Gargeya S."/>
            <person name="Fitzgerald M."/>
            <person name="Abouelleil A."/>
            <person name="Alvarado L."/>
            <person name="Berlin A.M."/>
            <person name="Chapman S.B."/>
            <person name="Gainer-Dewar J."/>
            <person name="Goldberg J."/>
            <person name="Gnerre S."/>
            <person name="Griggs A."/>
            <person name="Gujja S."/>
            <person name="Hansen M."/>
            <person name="Howarth C."/>
            <person name="Imamovic A."/>
            <person name="Ireland A."/>
            <person name="Larimer J."/>
            <person name="McCowan C."/>
            <person name="Murphy C."/>
            <person name="Pearson M."/>
            <person name="Poon T.W."/>
            <person name="Priest M."/>
            <person name="Roberts A."/>
            <person name="Saif S."/>
            <person name="Shea T."/>
            <person name="Sykes S."/>
            <person name="Wortman J."/>
            <person name="Nusbaum C."/>
            <person name="Birren B."/>
        </authorList>
    </citation>
    <scope>NUCLEOTIDE SEQUENCE [LARGE SCALE GENOMIC DNA]</scope>
    <source>
        <strain evidence="2 3">CIP 110549</strain>
    </source>
</reference>
<dbReference type="InterPro" id="IPR037401">
    <property type="entry name" value="SnoaL-like"/>
</dbReference>
<dbReference type="Proteomes" id="UP000023785">
    <property type="component" value="Unassembled WGS sequence"/>
</dbReference>
<name>V2TIJ0_9GAMM</name>
<gene>
    <name evidence="2" type="ORF">P256_02327</name>
</gene>
<evidence type="ECO:0000313" key="2">
    <source>
        <dbReference type="EMBL" id="ESK37272.1"/>
    </source>
</evidence>
<dbReference type="AlphaFoldDB" id="V2TIJ0"/>